<evidence type="ECO:0000313" key="2">
    <source>
        <dbReference type="Proteomes" id="UP000439903"/>
    </source>
</evidence>
<sequence>MRVQIEKRRKHPCRFEPNDLVEIRIPEVDCSSIDRQYIPCKVLEITKNDTYILGCQYGKLNEYYSAIELVPVTGTLENTLRSCYF</sequence>
<accession>A0A8H4A313</accession>
<evidence type="ECO:0000313" key="1">
    <source>
        <dbReference type="EMBL" id="KAF0416260.1"/>
    </source>
</evidence>
<proteinExistence type="predicted"/>
<reference evidence="1 2" key="1">
    <citation type="journal article" date="2019" name="Environ. Microbiol.">
        <title>At the nexus of three kingdoms: the genome of the mycorrhizal fungus Gigaspora margarita provides insights into plant, endobacterial and fungal interactions.</title>
        <authorList>
            <person name="Venice F."/>
            <person name="Ghignone S."/>
            <person name="Salvioli di Fossalunga A."/>
            <person name="Amselem J."/>
            <person name="Novero M."/>
            <person name="Xianan X."/>
            <person name="Sedzielewska Toro K."/>
            <person name="Morin E."/>
            <person name="Lipzen A."/>
            <person name="Grigoriev I.V."/>
            <person name="Henrissat B."/>
            <person name="Martin F.M."/>
            <person name="Bonfante P."/>
        </authorList>
    </citation>
    <scope>NUCLEOTIDE SEQUENCE [LARGE SCALE GENOMIC DNA]</scope>
    <source>
        <strain evidence="1 2">BEG34</strain>
    </source>
</reference>
<gene>
    <name evidence="1" type="ORF">F8M41_007484</name>
</gene>
<dbReference type="AlphaFoldDB" id="A0A8H4A313"/>
<comment type="caution">
    <text evidence="1">The sequence shown here is derived from an EMBL/GenBank/DDBJ whole genome shotgun (WGS) entry which is preliminary data.</text>
</comment>
<dbReference type="OrthoDB" id="2440863at2759"/>
<keyword evidence="2" id="KW-1185">Reference proteome</keyword>
<protein>
    <submittedName>
        <fullName evidence="1">Retrotransposon nucleocapsid protein</fullName>
    </submittedName>
</protein>
<dbReference type="Proteomes" id="UP000439903">
    <property type="component" value="Unassembled WGS sequence"/>
</dbReference>
<dbReference type="EMBL" id="WTPW01001756">
    <property type="protein sequence ID" value="KAF0416260.1"/>
    <property type="molecule type" value="Genomic_DNA"/>
</dbReference>
<organism evidence="1 2">
    <name type="scientific">Gigaspora margarita</name>
    <dbReference type="NCBI Taxonomy" id="4874"/>
    <lineage>
        <taxon>Eukaryota</taxon>
        <taxon>Fungi</taxon>
        <taxon>Fungi incertae sedis</taxon>
        <taxon>Mucoromycota</taxon>
        <taxon>Glomeromycotina</taxon>
        <taxon>Glomeromycetes</taxon>
        <taxon>Diversisporales</taxon>
        <taxon>Gigasporaceae</taxon>
        <taxon>Gigaspora</taxon>
    </lineage>
</organism>
<name>A0A8H4A313_GIGMA</name>